<keyword evidence="2" id="KW-1185">Reference proteome</keyword>
<dbReference type="EMBL" id="MU277223">
    <property type="protein sequence ID" value="KAI0059887.1"/>
    <property type="molecule type" value="Genomic_DNA"/>
</dbReference>
<reference evidence="1" key="2">
    <citation type="journal article" date="2022" name="New Phytol.">
        <title>Evolutionary transition to the ectomycorrhizal habit in the genomes of a hyperdiverse lineage of mushroom-forming fungi.</title>
        <authorList>
            <person name="Looney B."/>
            <person name="Miyauchi S."/>
            <person name="Morin E."/>
            <person name="Drula E."/>
            <person name="Courty P.E."/>
            <person name="Kohler A."/>
            <person name="Kuo A."/>
            <person name="LaButti K."/>
            <person name="Pangilinan J."/>
            <person name="Lipzen A."/>
            <person name="Riley R."/>
            <person name="Andreopoulos W."/>
            <person name="He G."/>
            <person name="Johnson J."/>
            <person name="Nolan M."/>
            <person name="Tritt A."/>
            <person name="Barry K.W."/>
            <person name="Grigoriev I.V."/>
            <person name="Nagy L.G."/>
            <person name="Hibbett D."/>
            <person name="Henrissat B."/>
            <person name="Matheny P.B."/>
            <person name="Labbe J."/>
            <person name="Martin F.M."/>
        </authorList>
    </citation>
    <scope>NUCLEOTIDE SEQUENCE</scope>
    <source>
        <strain evidence="1">HHB10654</strain>
    </source>
</reference>
<organism evidence="1 2">
    <name type="scientific">Artomyces pyxidatus</name>
    <dbReference type="NCBI Taxonomy" id="48021"/>
    <lineage>
        <taxon>Eukaryota</taxon>
        <taxon>Fungi</taxon>
        <taxon>Dikarya</taxon>
        <taxon>Basidiomycota</taxon>
        <taxon>Agaricomycotina</taxon>
        <taxon>Agaricomycetes</taxon>
        <taxon>Russulales</taxon>
        <taxon>Auriscalpiaceae</taxon>
        <taxon>Artomyces</taxon>
    </lineage>
</organism>
<sequence length="208" mass="22608">MYLADAGRRHRLATPLLLERLGDAGLPLEHLGFDQVLPESDLLLRVSHVPSLSIGDWRTCSIDEDLSRIGLSMTIIASSTRTSLPRKLRAPRVDHCDDAFEEESSSVSSEVIDAESGKSSRSAPRGSVNPSGLWVDSTCVTVDRAFMPSSRSDWAIFASESVLRCPMLDSVETRPMGGKVSRSMRTSSSKGWLAGVHWVHNISADDGG</sequence>
<evidence type="ECO:0000313" key="2">
    <source>
        <dbReference type="Proteomes" id="UP000814140"/>
    </source>
</evidence>
<gene>
    <name evidence="1" type="ORF">BV25DRAFT_1030195</name>
</gene>
<name>A0ACB8SUL3_9AGAM</name>
<evidence type="ECO:0000313" key="1">
    <source>
        <dbReference type="EMBL" id="KAI0059887.1"/>
    </source>
</evidence>
<protein>
    <submittedName>
        <fullName evidence="1">Uncharacterized protein</fullName>
    </submittedName>
</protein>
<accession>A0ACB8SUL3</accession>
<reference evidence="1" key="1">
    <citation type="submission" date="2021-03" db="EMBL/GenBank/DDBJ databases">
        <authorList>
            <consortium name="DOE Joint Genome Institute"/>
            <person name="Ahrendt S."/>
            <person name="Looney B.P."/>
            <person name="Miyauchi S."/>
            <person name="Morin E."/>
            <person name="Drula E."/>
            <person name="Courty P.E."/>
            <person name="Chicoki N."/>
            <person name="Fauchery L."/>
            <person name="Kohler A."/>
            <person name="Kuo A."/>
            <person name="Labutti K."/>
            <person name="Pangilinan J."/>
            <person name="Lipzen A."/>
            <person name="Riley R."/>
            <person name="Andreopoulos W."/>
            <person name="He G."/>
            <person name="Johnson J."/>
            <person name="Barry K.W."/>
            <person name="Grigoriev I.V."/>
            <person name="Nagy L."/>
            <person name="Hibbett D."/>
            <person name="Henrissat B."/>
            <person name="Matheny P.B."/>
            <person name="Labbe J."/>
            <person name="Martin F."/>
        </authorList>
    </citation>
    <scope>NUCLEOTIDE SEQUENCE</scope>
    <source>
        <strain evidence="1">HHB10654</strain>
    </source>
</reference>
<proteinExistence type="predicted"/>
<dbReference type="Proteomes" id="UP000814140">
    <property type="component" value="Unassembled WGS sequence"/>
</dbReference>
<comment type="caution">
    <text evidence="1">The sequence shown here is derived from an EMBL/GenBank/DDBJ whole genome shotgun (WGS) entry which is preliminary data.</text>
</comment>